<dbReference type="EMBL" id="AP027733">
    <property type="protein sequence ID" value="BDZ52556.1"/>
    <property type="molecule type" value="Genomic_DNA"/>
</dbReference>
<organism evidence="1 2">
    <name type="scientific">Frondihabitans sucicola</name>
    <dbReference type="NCBI Taxonomy" id="1268041"/>
    <lineage>
        <taxon>Bacteria</taxon>
        <taxon>Bacillati</taxon>
        <taxon>Actinomycetota</taxon>
        <taxon>Actinomycetes</taxon>
        <taxon>Micrococcales</taxon>
        <taxon>Microbacteriaceae</taxon>
        <taxon>Frondihabitans</taxon>
    </lineage>
</organism>
<sequence length="175" mass="18871">MSNRIVFTAEELAALPFGSVVVGASGTPRTKVRGNTVYTGSGWASGDTSPITNEMLADGRALWVVYEKGEALPELIEYSQNLYQLRSKTLLMHEAHFPVGYMPPCPVWGIWLDDPTENFGSHRAFFEEGATADEAVVSALARYSVEGVSVMRGVAPFLASETVRATILNEGQAAA</sequence>
<evidence type="ECO:0000313" key="1">
    <source>
        <dbReference type="EMBL" id="BDZ52556.1"/>
    </source>
</evidence>
<protein>
    <submittedName>
        <fullName evidence="1">Uncharacterized protein</fullName>
    </submittedName>
</protein>
<dbReference type="Proteomes" id="UP001321486">
    <property type="component" value="Plasmid pNBRC108728a"/>
</dbReference>
<proteinExistence type="predicted"/>
<accession>A0ABM8GVQ4</accession>
<geneLocation type="plasmid" evidence="1 2">
    <name>pNBRC108728a</name>
</geneLocation>
<keyword evidence="2" id="KW-1185">Reference proteome</keyword>
<gene>
    <name evidence="1" type="ORF">GCM10025867_47970</name>
</gene>
<name>A0ABM8GVQ4_9MICO</name>
<evidence type="ECO:0000313" key="2">
    <source>
        <dbReference type="Proteomes" id="UP001321486"/>
    </source>
</evidence>
<dbReference type="RefSeq" id="WP_286347400.1">
    <property type="nucleotide sequence ID" value="NZ_AP027733.1"/>
</dbReference>
<keyword evidence="1" id="KW-0614">Plasmid</keyword>
<reference evidence="2" key="1">
    <citation type="journal article" date="2019" name="Int. J. Syst. Evol. Microbiol.">
        <title>The Global Catalogue of Microorganisms (GCM) 10K type strain sequencing project: providing services to taxonomists for standard genome sequencing and annotation.</title>
        <authorList>
            <consortium name="The Broad Institute Genomics Platform"/>
            <consortium name="The Broad Institute Genome Sequencing Center for Infectious Disease"/>
            <person name="Wu L."/>
            <person name="Ma J."/>
        </authorList>
    </citation>
    <scope>NUCLEOTIDE SEQUENCE [LARGE SCALE GENOMIC DNA]</scope>
    <source>
        <strain evidence="2">NBRC 108728</strain>
    </source>
</reference>